<dbReference type="Proteomes" id="UP001362999">
    <property type="component" value="Unassembled WGS sequence"/>
</dbReference>
<evidence type="ECO:0000313" key="2">
    <source>
        <dbReference type="Proteomes" id="UP001362999"/>
    </source>
</evidence>
<keyword evidence="2" id="KW-1185">Reference proteome</keyword>
<reference evidence="1 2" key="1">
    <citation type="journal article" date="2024" name="J Genomics">
        <title>Draft genome sequencing and assembly of Favolaschia claudopus CIRM-BRFM 2984 isolated from oak limbs.</title>
        <authorList>
            <person name="Navarro D."/>
            <person name="Drula E."/>
            <person name="Chaduli D."/>
            <person name="Cazenave R."/>
            <person name="Ahrendt S."/>
            <person name="Wang J."/>
            <person name="Lipzen A."/>
            <person name="Daum C."/>
            <person name="Barry K."/>
            <person name="Grigoriev I.V."/>
            <person name="Favel A."/>
            <person name="Rosso M.N."/>
            <person name="Martin F."/>
        </authorList>
    </citation>
    <scope>NUCLEOTIDE SEQUENCE [LARGE SCALE GENOMIC DNA]</scope>
    <source>
        <strain evidence="1 2">CIRM-BRFM 2984</strain>
    </source>
</reference>
<organism evidence="1 2">
    <name type="scientific">Favolaschia claudopus</name>
    <dbReference type="NCBI Taxonomy" id="2862362"/>
    <lineage>
        <taxon>Eukaryota</taxon>
        <taxon>Fungi</taxon>
        <taxon>Dikarya</taxon>
        <taxon>Basidiomycota</taxon>
        <taxon>Agaricomycotina</taxon>
        <taxon>Agaricomycetes</taxon>
        <taxon>Agaricomycetidae</taxon>
        <taxon>Agaricales</taxon>
        <taxon>Marasmiineae</taxon>
        <taxon>Mycenaceae</taxon>
        <taxon>Favolaschia</taxon>
    </lineage>
</organism>
<dbReference type="EMBL" id="JAWWNJ010000156">
    <property type="protein sequence ID" value="KAK6980837.1"/>
    <property type="molecule type" value="Genomic_DNA"/>
</dbReference>
<comment type="caution">
    <text evidence="1">The sequence shown here is derived from an EMBL/GenBank/DDBJ whole genome shotgun (WGS) entry which is preliminary data.</text>
</comment>
<gene>
    <name evidence="1" type="ORF">R3P38DRAFT_3235146</name>
</gene>
<protein>
    <submittedName>
        <fullName evidence="1">Uncharacterized protein</fullName>
    </submittedName>
</protein>
<evidence type="ECO:0000313" key="1">
    <source>
        <dbReference type="EMBL" id="KAK6980837.1"/>
    </source>
</evidence>
<accession>A0AAV9ZFE6</accession>
<sequence length="138" mass="15616">MSFTLLSLRADHWSMWACRGSDPDLGSGTSTRRLFHEGYRKRVRNGCCHLRLHERHVKAAYAAALNLQISTINTSMHNGTLEWLHTVDTVLTHTFDNYTNIQSAITTVFGGTALNDPVQNFLQCLLGSKVWCRSLSHR</sequence>
<dbReference type="AlphaFoldDB" id="A0AAV9ZFE6"/>
<proteinExistence type="predicted"/>
<name>A0AAV9ZFE6_9AGAR</name>